<evidence type="ECO:0000313" key="1">
    <source>
        <dbReference type="EMBL" id="VDL89648.1"/>
    </source>
</evidence>
<evidence type="ECO:0000313" key="3">
    <source>
        <dbReference type="WBParaSite" id="SSLN_0000336301-mRNA-1"/>
    </source>
</evidence>
<organism evidence="3">
    <name type="scientific">Schistocephalus solidus</name>
    <name type="common">Tapeworm</name>
    <dbReference type="NCBI Taxonomy" id="70667"/>
    <lineage>
        <taxon>Eukaryota</taxon>
        <taxon>Metazoa</taxon>
        <taxon>Spiralia</taxon>
        <taxon>Lophotrochozoa</taxon>
        <taxon>Platyhelminthes</taxon>
        <taxon>Cestoda</taxon>
        <taxon>Eucestoda</taxon>
        <taxon>Diphyllobothriidea</taxon>
        <taxon>Diphyllobothriidae</taxon>
        <taxon>Schistocephalus</taxon>
    </lineage>
</organism>
<reference evidence="3" key="1">
    <citation type="submission" date="2016-06" db="UniProtKB">
        <authorList>
            <consortium name="WormBaseParasite"/>
        </authorList>
    </citation>
    <scope>IDENTIFICATION</scope>
</reference>
<dbReference type="AlphaFoldDB" id="A0A183SGB5"/>
<accession>A0A183SGB5</accession>
<evidence type="ECO:0000313" key="2">
    <source>
        <dbReference type="Proteomes" id="UP000275846"/>
    </source>
</evidence>
<dbReference type="Proteomes" id="UP000275846">
    <property type="component" value="Unassembled WGS sequence"/>
</dbReference>
<sequence length="66" mass="7320">MHGVDAEDSGPPQDFRVLDPVLPSQLQYSSEATKMEVIQLSHLARVDVLDLRSGKECRQDDGLVNI</sequence>
<dbReference type="WBParaSite" id="SSLN_0000336301-mRNA-1">
    <property type="protein sequence ID" value="SSLN_0000336301-mRNA-1"/>
    <property type="gene ID" value="SSLN_0000336301"/>
</dbReference>
<proteinExistence type="predicted"/>
<protein>
    <submittedName>
        <fullName evidence="3">Rhodanese domain-containing protein</fullName>
    </submittedName>
</protein>
<gene>
    <name evidence="1" type="ORF">SSLN_LOCUS3263</name>
</gene>
<name>A0A183SGB5_SCHSO</name>
<dbReference type="EMBL" id="UYSU01032481">
    <property type="protein sequence ID" value="VDL89648.1"/>
    <property type="molecule type" value="Genomic_DNA"/>
</dbReference>
<reference evidence="1 2" key="2">
    <citation type="submission" date="2018-11" db="EMBL/GenBank/DDBJ databases">
        <authorList>
            <consortium name="Pathogen Informatics"/>
        </authorList>
    </citation>
    <scope>NUCLEOTIDE SEQUENCE [LARGE SCALE GENOMIC DNA]</scope>
    <source>
        <strain evidence="1 2">NST_G2</strain>
    </source>
</reference>
<keyword evidence="2" id="KW-1185">Reference proteome</keyword>